<dbReference type="Pfam" id="PF00440">
    <property type="entry name" value="TetR_N"/>
    <property type="match status" value="1"/>
</dbReference>
<dbReference type="InterPro" id="IPR036271">
    <property type="entry name" value="Tet_transcr_reg_TetR-rel_C_sf"/>
</dbReference>
<keyword evidence="3 5" id="KW-0238">DNA-binding</keyword>
<reference evidence="8 9" key="1">
    <citation type="submission" date="2020-08" db="EMBL/GenBank/DDBJ databases">
        <title>Genomic Encyclopedia of Type Strains, Phase IV (KMG-IV): sequencing the most valuable type-strain genomes for metagenomic binning, comparative biology and taxonomic classification.</title>
        <authorList>
            <person name="Goeker M."/>
        </authorList>
    </citation>
    <scope>NUCLEOTIDE SEQUENCE [LARGE SCALE GENOMIC DNA]</scope>
    <source>
        <strain evidence="8 9">DSM 17498</strain>
    </source>
</reference>
<dbReference type="Pfam" id="PF17932">
    <property type="entry name" value="TetR_C_24"/>
    <property type="match status" value="1"/>
</dbReference>
<dbReference type="PANTHER" id="PTHR30055">
    <property type="entry name" value="HTH-TYPE TRANSCRIPTIONAL REGULATOR RUTR"/>
    <property type="match status" value="1"/>
</dbReference>
<organism evidence="8 9">
    <name type="scientific">Afipia massiliensis</name>
    <dbReference type="NCBI Taxonomy" id="211460"/>
    <lineage>
        <taxon>Bacteria</taxon>
        <taxon>Pseudomonadati</taxon>
        <taxon>Pseudomonadota</taxon>
        <taxon>Alphaproteobacteria</taxon>
        <taxon>Hyphomicrobiales</taxon>
        <taxon>Nitrobacteraceae</taxon>
        <taxon>Afipia</taxon>
    </lineage>
</organism>
<evidence type="ECO:0000256" key="2">
    <source>
        <dbReference type="ARBA" id="ARBA00023015"/>
    </source>
</evidence>
<feature type="DNA-binding region" description="H-T-H motif" evidence="5">
    <location>
        <begin position="43"/>
        <end position="62"/>
    </location>
</feature>
<keyword evidence="1" id="KW-0678">Repressor</keyword>
<dbReference type="Gene3D" id="1.10.357.10">
    <property type="entry name" value="Tetracycline Repressor, domain 2"/>
    <property type="match status" value="1"/>
</dbReference>
<gene>
    <name evidence="8" type="ORF">HNQ36_003161</name>
</gene>
<dbReference type="PROSITE" id="PS01081">
    <property type="entry name" value="HTH_TETR_1"/>
    <property type="match status" value="1"/>
</dbReference>
<dbReference type="InterPro" id="IPR001647">
    <property type="entry name" value="HTH_TetR"/>
</dbReference>
<evidence type="ECO:0000256" key="5">
    <source>
        <dbReference type="PROSITE-ProRule" id="PRU00335"/>
    </source>
</evidence>
<protein>
    <submittedName>
        <fullName evidence="8">AcrR family transcriptional regulator</fullName>
    </submittedName>
</protein>
<evidence type="ECO:0000256" key="3">
    <source>
        <dbReference type="ARBA" id="ARBA00023125"/>
    </source>
</evidence>
<dbReference type="PRINTS" id="PR00455">
    <property type="entry name" value="HTHTETR"/>
</dbReference>
<evidence type="ECO:0000259" key="7">
    <source>
        <dbReference type="PROSITE" id="PS50977"/>
    </source>
</evidence>
<keyword evidence="4" id="KW-0804">Transcription</keyword>
<dbReference type="AlphaFoldDB" id="A0A840N273"/>
<dbReference type="SUPFAM" id="SSF46689">
    <property type="entry name" value="Homeodomain-like"/>
    <property type="match status" value="1"/>
</dbReference>
<evidence type="ECO:0000313" key="8">
    <source>
        <dbReference type="EMBL" id="MBB5053170.1"/>
    </source>
</evidence>
<evidence type="ECO:0000256" key="4">
    <source>
        <dbReference type="ARBA" id="ARBA00023163"/>
    </source>
</evidence>
<dbReference type="EMBL" id="JACHIJ010000004">
    <property type="protein sequence ID" value="MBB5053170.1"/>
    <property type="molecule type" value="Genomic_DNA"/>
</dbReference>
<feature type="domain" description="HTH tetR-type" evidence="7">
    <location>
        <begin position="20"/>
        <end position="80"/>
    </location>
</feature>
<dbReference type="Gene3D" id="1.10.10.60">
    <property type="entry name" value="Homeodomain-like"/>
    <property type="match status" value="1"/>
</dbReference>
<evidence type="ECO:0000313" key="9">
    <source>
        <dbReference type="Proteomes" id="UP000521227"/>
    </source>
</evidence>
<dbReference type="GO" id="GO:0000976">
    <property type="term" value="F:transcription cis-regulatory region binding"/>
    <property type="evidence" value="ECO:0007669"/>
    <property type="project" value="TreeGrafter"/>
</dbReference>
<keyword evidence="2" id="KW-0805">Transcription regulation</keyword>
<dbReference type="InterPro" id="IPR041490">
    <property type="entry name" value="KstR2_TetR_C"/>
</dbReference>
<name>A0A840N273_9BRAD</name>
<dbReference type="PROSITE" id="PS50977">
    <property type="entry name" value="HTH_TETR_2"/>
    <property type="match status" value="1"/>
</dbReference>
<dbReference type="Proteomes" id="UP000521227">
    <property type="component" value="Unassembled WGS sequence"/>
</dbReference>
<dbReference type="RefSeq" id="WP_184086545.1">
    <property type="nucleotide sequence ID" value="NZ_JACHIJ010000004.1"/>
</dbReference>
<evidence type="ECO:0000256" key="6">
    <source>
        <dbReference type="SAM" id="MobiDB-lite"/>
    </source>
</evidence>
<sequence>MSIPVSSPWRPRRNRDAERELKREAVLRAASQIFNEKGFQATTLDEIAASLQVSKPTLYYYVESKDEILFECVRTGLTMLQQAIAEVDAKGGRAIDKLMAAMRKYGEIVTMDFGMCLIRVGEDPLPKEKRVQLRRMKAGIDHEFRQLITEAIEEGSIAPCDPRLAAFTVAGALSWIGRWYKPGGDLRPEDIMTSMIQLLTQGLFVREAAASPKPKRSGGVARESRAGKARSVSRRSGSK</sequence>
<feature type="compositionally biased region" description="Basic residues" evidence="6">
    <location>
        <begin position="227"/>
        <end position="239"/>
    </location>
</feature>
<dbReference type="PANTHER" id="PTHR30055:SF175">
    <property type="entry name" value="HTH-TYPE TRANSCRIPTIONAL REPRESSOR KSTR2"/>
    <property type="match status" value="1"/>
</dbReference>
<dbReference type="GO" id="GO:0003700">
    <property type="term" value="F:DNA-binding transcription factor activity"/>
    <property type="evidence" value="ECO:0007669"/>
    <property type="project" value="TreeGrafter"/>
</dbReference>
<dbReference type="SUPFAM" id="SSF48498">
    <property type="entry name" value="Tetracyclin repressor-like, C-terminal domain"/>
    <property type="match status" value="1"/>
</dbReference>
<dbReference type="InterPro" id="IPR023772">
    <property type="entry name" value="DNA-bd_HTH_TetR-type_CS"/>
</dbReference>
<comment type="caution">
    <text evidence="8">The sequence shown here is derived from an EMBL/GenBank/DDBJ whole genome shotgun (WGS) entry which is preliminary data.</text>
</comment>
<proteinExistence type="predicted"/>
<accession>A0A840N273</accession>
<feature type="region of interest" description="Disordered" evidence="6">
    <location>
        <begin position="209"/>
        <end position="239"/>
    </location>
</feature>
<evidence type="ECO:0000256" key="1">
    <source>
        <dbReference type="ARBA" id="ARBA00022491"/>
    </source>
</evidence>
<dbReference type="InterPro" id="IPR050109">
    <property type="entry name" value="HTH-type_TetR-like_transc_reg"/>
</dbReference>
<dbReference type="InterPro" id="IPR009057">
    <property type="entry name" value="Homeodomain-like_sf"/>
</dbReference>